<feature type="compositionally biased region" description="Basic and acidic residues" evidence="1">
    <location>
        <begin position="44"/>
        <end position="58"/>
    </location>
</feature>
<proteinExistence type="predicted"/>
<name>A0A8T0KI93_PHAAN</name>
<dbReference type="PANTHER" id="PTHR35167:SF12">
    <property type="match status" value="1"/>
</dbReference>
<dbReference type="EMBL" id="JABFOF010000004">
    <property type="protein sequence ID" value="KAG2399426.1"/>
    <property type="molecule type" value="Genomic_DNA"/>
</dbReference>
<sequence>MAEPSPLNGRKPLITDSDMEAAQHLIQLSEDSSSDNIAGNKRNRSCDGEEVQQRPRDKTSRKKILEIFGEDEVSQPKKRKRYRSLVSIYMATSPGSLFQRIKSGISTALDAGLV</sequence>
<dbReference type="PANTHER" id="PTHR35167">
    <property type="entry name" value="OS05G0216466 PROTEIN"/>
    <property type="match status" value="1"/>
</dbReference>
<gene>
    <name evidence="2" type="ORF">HKW66_Vig0080920</name>
</gene>
<protein>
    <submittedName>
        <fullName evidence="2">Uncharacterized protein</fullName>
    </submittedName>
</protein>
<accession>A0A8T0KI93</accession>
<dbReference type="Proteomes" id="UP000743370">
    <property type="component" value="Unassembled WGS sequence"/>
</dbReference>
<comment type="caution">
    <text evidence="2">The sequence shown here is derived from an EMBL/GenBank/DDBJ whole genome shotgun (WGS) entry which is preliminary data.</text>
</comment>
<evidence type="ECO:0000313" key="2">
    <source>
        <dbReference type="EMBL" id="KAG2399426.1"/>
    </source>
</evidence>
<evidence type="ECO:0000313" key="3">
    <source>
        <dbReference type="Proteomes" id="UP000743370"/>
    </source>
</evidence>
<evidence type="ECO:0000256" key="1">
    <source>
        <dbReference type="SAM" id="MobiDB-lite"/>
    </source>
</evidence>
<organism evidence="2 3">
    <name type="scientific">Phaseolus angularis</name>
    <name type="common">Azuki bean</name>
    <name type="synonym">Vigna angularis</name>
    <dbReference type="NCBI Taxonomy" id="3914"/>
    <lineage>
        <taxon>Eukaryota</taxon>
        <taxon>Viridiplantae</taxon>
        <taxon>Streptophyta</taxon>
        <taxon>Embryophyta</taxon>
        <taxon>Tracheophyta</taxon>
        <taxon>Spermatophyta</taxon>
        <taxon>Magnoliopsida</taxon>
        <taxon>eudicotyledons</taxon>
        <taxon>Gunneridae</taxon>
        <taxon>Pentapetalae</taxon>
        <taxon>rosids</taxon>
        <taxon>fabids</taxon>
        <taxon>Fabales</taxon>
        <taxon>Fabaceae</taxon>
        <taxon>Papilionoideae</taxon>
        <taxon>50 kb inversion clade</taxon>
        <taxon>NPAAA clade</taxon>
        <taxon>indigoferoid/millettioid clade</taxon>
        <taxon>Phaseoleae</taxon>
        <taxon>Vigna</taxon>
    </lineage>
</organism>
<reference evidence="2 3" key="1">
    <citation type="submission" date="2020-05" db="EMBL/GenBank/DDBJ databases">
        <title>Vigna angularis (adzuki bean) Var. LongXiaoDou No. 4 denovo assembly.</title>
        <authorList>
            <person name="Xiang H."/>
        </authorList>
    </citation>
    <scope>NUCLEOTIDE SEQUENCE [LARGE SCALE GENOMIC DNA]</scope>
    <source>
        <tissue evidence="2">Leaf</tissue>
    </source>
</reference>
<dbReference type="AlphaFoldDB" id="A0A8T0KI93"/>
<feature type="region of interest" description="Disordered" evidence="1">
    <location>
        <begin position="27"/>
        <end position="62"/>
    </location>
</feature>